<name>A0A1I4URW7_9HYPH</name>
<organism evidence="1 2">
    <name type="scientific">Methylobacterium pseudosasicola</name>
    <dbReference type="NCBI Taxonomy" id="582667"/>
    <lineage>
        <taxon>Bacteria</taxon>
        <taxon>Pseudomonadati</taxon>
        <taxon>Pseudomonadota</taxon>
        <taxon>Alphaproteobacteria</taxon>
        <taxon>Hyphomicrobiales</taxon>
        <taxon>Methylobacteriaceae</taxon>
        <taxon>Methylobacterium</taxon>
    </lineage>
</organism>
<dbReference type="STRING" id="582667.SAMN05192568_107517"/>
<dbReference type="EMBL" id="FOTK01000075">
    <property type="protein sequence ID" value="SFM91473.1"/>
    <property type="molecule type" value="Genomic_DNA"/>
</dbReference>
<keyword evidence="2" id="KW-1185">Reference proteome</keyword>
<sequence length="66" mass="7477">MNANSQIEITAQMIDAGAEIVWEYRGFGSSFVAEQVYLAMRSLAPDYLQTDQNLNSISEKLEHPKR</sequence>
<protein>
    <submittedName>
        <fullName evidence="1">Uncharacterized protein</fullName>
    </submittedName>
</protein>
<dbReference type="Proteomes" id="UP000199048">
    <property type="component" value="Unassembled WGS sequence"/>
</dbReference>
<gene>
    <name evidence="1" type="ORF">SAMN05192568_107517</name>
</gene>
<reference evidence="2" key="1">
    <citation type="submission" date="2016-10" db="EMBL/GenBank/DDBJ databases">
        <authorList>
            <person name="Varghese N."/>
            <person name="Submissions S."/>
        </authorList>
    </citation>
    <scope>NUCLEOTIDE SEQUENCE [LARGE SCALE GENOMIC DNA]</scope>
    <source>
        <strain evidence="2">BL36</strain>
    </source>
</reference>
<evidence type="ECO:0000313" key="2">
    <source>
        <dbReference type="Proteomes" id="UP000199048"/>
    </source>
</evidence>
<evidence type="ECO:0000313" key="1">
    <source>
        <dbReference type="EMBL" id="SFM91473.1"/>
    </source>
</evidence>
<proteinExistence type="predicted"/>
<dbReference type="AlphaFoldDB" id="A0A1I4URW7"/>
<accession>A0A1I4URW7</accession>